<reference evidence="2 3" key="1">
    <citation type="submission" date="2017-06" db="EMBL/GenBank/DDBJ databases">
        <title>Complete genome sequence of Idiomarina piscisalsi strain 10PY1A isolated from soil of Soudi Arabia.</title>
        <authorList>
            <person name="Kim M.-C."/>
            <person name="Jung B.K."/>
            <person name="Budiyanto F."/>
            <person name="Nzila A."/>
            <person name="Shin J.-H."/>
        </authorList>
    </citation>
    <scope>NUCLEOTIDE SEQUENCE [LARGE SCALE GENOMIC DNA]</scope>
    <source>
        <strain evidence="2 3">10PY1A</strain>
    </source>
</reference>
<evidence type="ECO:0000313" key="2">
    <source>
        <dbReference type="EMBL" id="ASG65769.1"/>
    </source>
</evidence>
<dbReference type="InterPro" id="IPR036490">
    <property type="entry name" value="ThsB_TIR-like_sf"/>
</dbReference>
<dbReference type="SUPFAM" id="SSF52206">
    <property type="entry name" value="Hypothetical protein MTH538"/>
    <property type="match status" value="1"/>
</dbReference>
<dbReference type="Pfam" id="PF08937">
    <property type="entry name" value="ThsB_TIR"/>
    <property type="match status" value="1"/>
</dbReference>
<evidence type="ECO:0000259" key="1">
    <source>
        <dbReference type="Pfam" id="PF08937"/>
    </source>
</evidence>
<evidence type="ECO:0000313" key="3">
    <source>
        <dbReference type="Proteomes" id="UP000197717"/>
    </source>
</evidence>
<organism evidence="2 3">
    <name type="scientific">Idiomarina piscisalsi</name>
    <dbReference type="NCBI Taxonomy" id="1096243"/>
    <lineage>
        <taxon>Bacteria</taxon>
        <taxon>Pseudomonadati</taxon>
        <taxon>Pseudomonadota</taxon>
        <taxon>Gammaproteobacteria</taxon>
        <taxon>Alteromonadales</taxon>
        <taxon>Idiomarinaceae</taxon>
        <taxon>Idiomarina</taxon>
    </lineage>
</organism>
<dbReference type="EMBL" id="CP022133">
    <property type="protein sequence ID" value="ASG65769.1"/>
    <property type="molecule type" value="Genomic_DNA"/>
</dbReference>
<dbReference type="RefSeq" id="WP_088768170.1">
    <property type="nucleotide sequence ID" value="NZ_CP022133.1"/>
</dbReference>
<gene>
    <name evidence="2" type="ORF">CEW91_06265</name>
</gene>
<proteinExistence type="predicted"/>
<sequence>MAYRNKTYVAFDGDNDIRYYYLMKAWRDRDNDSFNFHDAHDLNKSRDSSQEQSIKANLRTRFSNSKAFVLLVGESTRYLTKFVKWEIEQAIKLDLPIIVVNLNGKRSKDESRCPPAVKDALAIYVSFNQSIIRYALDNWPSSHKKHRDQQHSGPYYYKDNVYQELGL</sequence>
<keyword evidence="3" id="KW-1185">Reference proteome</keyword>
<name>A0ABN5AQ63_9GAMM</name>
<accession>A0ABN5AQ63</accession>
<dbReference type="Proteomes" id="UP000197717">
    <property type="component" value="Chromosome"/>
</dbReference>
<dbReference type="InterPro" id="IPR015032">
    <property type="entry name" value="ThsB__TIR-like_domain"/>
</dbReference>
<dbReference type="Gene3D" id="3.40.50.11200">
    <property type="match status" value="1"/>
</dbReference>
<protein>
    <submittedName>
        <fullName evidence="2">Molecular chaperone Tir</fullName>
    </submittedName>
</protein>
<feature type="domain" description="Thoeris protein ThsB TIR-like" evidence="1">
    <location>
        <begin position="8"/>
        <end position="106"/>
    </location>
</feature>